<dbReference type="Pfam" id="PF11528">
    <property type="entry name" value="DUF3224"/>
    <property type="match status" value="1"/>
</dbReference>
<gene>
    <name evidence="1" type="ORF">KIH74_26460</name>
</gene>
<comment type="caution">
    <text evidence="1">The sequence shown here is derived from an EMBL/GenBank/DDBJ whole genome shotgun (WGS) entry which is preliminary data.</text>
</comment>
<dbReference type="SUPFAM" id="SSF159238">
    <property type="entry name" value="SO1590-like"/>
    <property type="match status" value="1"/>
</dbReference>
<dbReference type="Gene3D" id="2.40.350.10">
    <property type="entry name" value="SO1590-like"/>
    <property type="match status" value="1"/>
</dbReference>
<evidence type="ECO:0000313" key="2">
    <source>
        <dbReference type="Proteomes" id="UP001197247"/>
    </source>
</evidence>
<dbReference type="RefSeq" id="WP_214159050.1">
    <property type="nucleotide sequence ID" value="NZ_JAHBAY010000012.1"/>
</dbReference>
<evidence type="ECO:0000313" key="1">
    <source>
        <dbReference type="EMBL" id="MBT0772517.1"/>
    </source>
</evidence>
<dbReference type="Proteomes" id="UP001197247">
    <property type="component" value="Unassembled WGS sequence"/>
</dbReference>
<protein>
    <submittedName>
        <fullName evidence="1">DUF3224 domain-containing protein</fullName>
    </submittedName>
</protein>
<proteinExistence type="predicted"/>
<name>A0ABS5TN45_9ACTN</name>
<accession>A0ABS5TN45</accession>
<dbReference type="InterPro" id="IPR023159">
    <property type="entry name" value="SO1590-like_sf"/>
</dbReference>
<dbReference type="InterPro" id="IPR021607">
    <property type="entry name" value="DUF3224"/>
</dbReference>
<sequence>MAQTQTEIEAQFEVTRWDADVYREAGDGPAMSQVLVEKTFTGRMSGTSTARVLTAGSETGQGYIGSERFEGTIDGRTGSLTYQHGGIMDGAEGSTFGTIVPGCGTGELEGVRGGITFWHDEAGATVTLRVAQWGDAGRGGPAEPSPGA</sequence>
<reference evidence="1 2" key="1">
    <citation type="submission" date="2021-05" db="EMBL/GenBank/DDBJ databases">
        <title>Kineosporia and Streptomyces sp. nov. two new marine actinobacteria isolated from Coral.</title>
        <authorList>
            <person name="Buangrab K."/>
            <person name="Sutthacheep M."/>
            <person name="Yeemin T."/>
            <person name="Harunari E."/>
            <person name="Igarashi Y."/>
            <person name="Kanchanasin P."/>
            <person name="Tanasupawat S."/>
            <person name="Phongsopitanun W."/>
        </authorList>
    </citation>
    <scope>NUCLEOTIDE SEQUENCE [LARGE SCALE GENOMIC DNA]</scope>
    <source>
        <strain evidence="1 2">J2-2</strain>
    </source>
</reference>
<organism evidence="1 2">
    <name type="scientific">Kineosporia corallincola</name>
    <dbReference type="NCBI Taxonomy" id="2835133"/>
    <lineage>
        <taxon>Bacteria</taxon>
        <taxon>Bacillati</taxon>
        <taxon>Actinomycetota</taxon>
        <taxon>Actinomycetes</taxon>
        <taxon>Kineosporiales</taxon>
        <taxon>Kineosporiaceae</taxon>
        <taxon>Kineosporia</taxon>
    </lineage>
</organism>
<keyword evidence="2" id="KW-1185">Reference proteome</keyword>
<dbReference type="EMBL" id="JAHBAY010000012">
    <property type="protein sequence ID" value="MBT0772517.1"/>
    <property type="molecule type" value="Genomic_DNA"/>
</dbReference>